<keyword evidence="2" id="KW-0436">Ligase</keyword>
<dbReference type="Pfam" id="PF03129">
    <property type="entry name" value="HGTP_anticodon"/>
    <property type="match status" value="1"/>
</dbReference>
<feature type="domain" description="Proline-tRNA ligase class II C-terminal" evidence="7">
    <location>
        <begin position="130"/>
        <end position="203"/>
    </location>
</feature>
<dbReference type="CDD" id="cd00862">
    <property type="entry name" value="ProRS_anticodon_zinc"/>
    <property type="match status" value="1"/>
</dbReference>
<evidence type="ECO:0000313" key="9">
    <source>
        <dbReference type="Proteomes" id="UP000029120"/>
    </source>
</evidence>
<evidence type="ECO:0000256" key="5">
    <source>
        <dbReference type="ARBA" id="ARBA00022917"/>
    </source>
</evidence>
<dbReference type="GO" id="GO:0005524">
    <property type="term" value="F:ATP binding"/>
    <property type="evidence" value="ECO:0007669"/>
    <property type="project" value="UniProtKB-KW"/>
</dbReference>
<dbReference type="InterPro" id="IPR017449">
    <property type="entry name" value="Pro-tRNA_synth_II"/>
</dbReference>
<dbReference type="eggNOG" id="KOG4163">
    <property type="taxonomic scope" value="Eukaryota"/>
</dbReference>
<dbReference type="InterPro" id="IPR004499">
    <property type="entry name" value="Pro-tRNA-ligase_IIa_arc-type"/>
</dbReference>
<evidence type="ECO:0000256" key="2">
    <source>
        <dbReference type="ARBA" id="ARBA00022598"/>
    </source>
</evidence>
<dbReference type="EC" id="6.1.1.15" evidence="1"/>
<organism evidence="8 9">
    <name type="scientific">Arabis alpina</name>
    <name type="common">Alpine rock-cress</name>
    <dbReference type="NCBI Taxonomy" id="50452"/>
    <lineage>
        <taxon>Eukaryota</taxon>
        <taxon>Viridiplantae</taxon>
        <taxon>Streptophyta</taxon>
        <taxon>Embryophyta</taxon>
        <taxon>Tracheophyta</taxon>
        <taxon>Spermatophyta</taxon>
        <taxon>Magnoliopsida</taxon>
        <taxon>eudicotyledons</taxon>
        <taxon>Gunneridae</taxon>
        <taxon>Pentapetalae</taxon>
        <taxon>rosids</taxon>
        <taxon>malvids</taxon>
        <taxon>Brassicales</taxon>
        <taxon>Brassicaceae</taxon>
        <taxon>Arabideae</taxon>
        <taxon>Arabis</taxon>
    </lineage>
</organism>
<name>A0A087GZU5_ARAAL</name>
<dbReference type="OMA" id="MELRIHC"/>
<evidence type="ECO:0000256" key="1">
    <source>
        <dbReference type="ARBA" id="ARBA00012831"/>
    </source>
</evidence>
<evidence type="ECO:0000259" key="7">
    <source>
        <dbReference type="SMART" id="SM00946"/>
    </source>
</evidence>
<dbReference type="InterPro" id="IPR004154">
    <property type="entry name" value="Anticodon-bd"/>
</dbReference>
<dbReference type="PANTHER" id="PTHR43382:SF12">
    <property type="entry name" value="PROLINE--TRNA LIGASE"/>
    <property type="match status" value="1"/>
</dbReference>
<dbReference type="SUPFAM" id="SSF64586">
    <property type="entry name" value="C-terminal domain of ProRS"/>
    <property type="match status" value="1"/>
</dbReference>
<evidence type="ECO:0000256" key="3">
    <source>
        <dbReference type="ARBA" id="ARBA00022741"/>
    </source>
</evidence>
<dbReference type="SMART" id="SM00946">
    <property type="entry name" value="ProRS-C_1"/>
    <property type="match status" value="1"/>
</dbReference>
<dbReference type="GO" id="GO:0017101">
    <property type="term" value="C:aminoacyl-tRNA synthetase multienzyme complex"/>
    <property type="evidence" value="ECO:0007669"/>
    <property type="project" value="TreeGrafter"/>
</dbReference>
<dbReference type="GO" id="GO:0004827">
    <property type="term" value="F:proline-tRNA ligase activity"/>
    <property type="evidence" value="ECO:0007669"/>
    <property type="project" value="UniProtKB-EC"/>
</dbReference>
<dbReference type="GO" id="GO:0006433">
    <property type="term" value="P:prolyl-tRNA aminoacylation"/>
    <property type="evidence" value="ECO:0007669"/>
    <property type="project" value="InterPro"/>
</dbReference>
<keyword evidence="5" id="KW-0648">Protein biosynthesis</keyword>
<evidence type="ECO:0000256" key="6">
    <source>
        <dbReference type="ARBA" id="ARBA00023146"/>
    </source>
</evidence>
<keyword evidence="3" id="KW-0547">Nucleotide-binding</keyword>
<dbReference type="FunFam" id="3.40.50.800:FF:000005">
    <property type="entry name" value="bifunctional glutamate/proline--tRNA ligase"/>
    <property type="match status" value="1"/>
</dbReference>
<accession>A0A087GZU5</accession>
<dbReference type="InterPro" id="IPR036621">
    <property type="entry name" value="Anticodon-bd_dom_sf"/>
</dbReference>
<dbReference type="Pfam" id="PF09180">
    <property type="entry name" value="ProRS-C_1"/>
    <property type="match status" value="1"/>
</dbReference>
<dbReference type="FunFam" id="3.30.110.30:FF:000003">
    <property type="entry name" value="Proline--tRNA ligase, cytoplasmic"/>
    <property type="match status" value="1"/>
</dbReference>
<evidence type="ECO:0000313" key="8">
    <source>
        <dbReference type="EMBL" id="KFK35397.1"/>
    </source>
</evidence>
<keyword evidence="9" id="KW-1185">Reference proteome</keyword>
<protein>
    <recommendedName>
        <fullName evidence="1">proline--tRNA ligase</fullName>
        <ecNumber evidence="1">6.1.1.15</ecNumber>
    </recommendedName>
</protein>
<dbReference type="AlphaFoldDB" id="A0A087GZU5"/>
<proteinExistence type="predicted"/>
<dbReference type="Proteomes" id="UP000029120">
    <property type="component" value="Chromosome 5"/>
</dbReference>
<dbReference type="OrthoDB" id="1055315at2759"/>
<keyword evidence="6" id="KW-0030">Aminoacyl-tRNA synthetase</keyword>
<dbReference type="GO" id="GO:0005737">
    <property type="term" value="C:cytoplasm"/>
    <property type="evidence" value="ECO:0007669"/>
    <property type="project" value="InterPro"/>
</dbReference>
<sequence length="203" mass="22886">MLLDENLANLLHLYGTISDSSHVLDNVVAVKSALRKAGIRAKEDLTEKCSPGWKYSQWEMKGVPLRIEIGPKDLAKDQVRTVRRDNGVKSDVPRGSIVEGVKELLEKIQQNMFDVAKQKIDDACVTIKTWDEFVEALNQKKLILAPWCDHEEVEKEVKARTKDEIGAAKTLCSPFDQPDIPEGTVCFASGKPAKKWTYWGRSY</sequence>
<dbReference type="EMBL" id="CM002873">
    <property type="protein sequence ID" value="KFK35397.1"/>
    <property type="molecule type" value="Genomic_DNA"/>
</dbReference>
<dbReference type="InterPro" id="IPR016061">
    <property type="entry name" value="Pro-tRNA_ligase_II_C"/>
</dbReference>
<keyword evidence="4" id="KW-0067">ATP-binding</keyword>
<dbReference type="Gramene" id="KFK35397">
    <property type="protein sequence ID" value="KFK35397"/>
    <property type="gene ID" value="AALP_AA5G279600"/>
</dbReference>
<dbReference type="SUPFAM" id="SSF52954">
    <property type="entry name" value="Class II aaRS ABD-related"/>
    <property type="match status" value="1"/>
</dbReference>
<dbReference type="Gene3D" id="3.40.50.800">
    <property type="entry name" value="Anticodon-binding domain"/>
    <property type="match status" value="1"/>
</dbReference>
<gene>
    <name evidence="8" type="ordered locus">AALP_Aa5g279600</name>
</gene>
<dbReference type="Gene3D" id="3.30.110.30">
    <property type="entry name" value="C-terminal domain of ProRS"/>
    <property type="match status" value="1"/>
</dbReference>
<reference evidence="9" key="1">
    <citation type="journal article" date="2015" name="Nat. Plants">
        <title>Genome expansion of Arabis alpina linked with retrotransposition and reduced symmetric DNA methylation.</title>
        <authorList>
            <person name="Willing E.M."/>
            <person name="Rawat V."/>
            <person name="Mandakova T."/>
            <person name="Maumus F."/>
            <person name="James G.V."/>
            <person name="Nordstroem K.J."/>
            <person name="Becker C."/>
            <person name="Warthmann N."/>
            <person name="Chica C."/>
            <person name="Szarzynska B."/>
            <person name="Zytnicki M."/>
            <person name="Albani M.C."/>
            <person name="Kiefer C."/>
            <person name="Bergonzi S."/>
            <person name="Castaings L."/>
            <person name="Mateos J.L."/>
            <person name="Berns M.C."/>
            <person name="Bujdoso N."/>
            <person name="Piofczyk T."/>
            <person name="de Lorenzo L."/>
            <person name="Barrero-Sicilia C."/>
            <person name="Mateos I."/>
            <person name="Piednoel M."/>
            <person name="Hagmann J."/>
            <person name="Chen-Min-Tao R."/>
            <person name="Iglesias-Fernandez R."/>
            <person name="Schuster S.C."/>
            <person name="Alonso-Blanco C."/>
            <person name="Roudier F."/>
            <person name="Carbonero P."/>
            <person name="Paz-Ares J."/>
            <person name="Davis S.J."/>
            <person name="Pecinka A."/>
            <person name="Quesneville H."/>
            <person name="Colot V."/>
            <person name="Lysak M.A."/>
            <person name="Weigel D."/>
            <person name="Coupland G."/>
            <person name="Schneeberger K."/>
        </authorList>
    </citation>
    <scope>NUCLEOTIDE SEQUENCE [LARGE SCALE GENOMIC DNA]</scope>
    <source>
        <strain evidence="9">cv. Pajares</strain>
    </source>
</reference>
<dbReference type="PANTHER" id="PTHR43382">
    <property type="entry name" value="PROLYL-TRNA SYNTHETASE"/>
    <property type="match status" value="1"/>
</dbReference>
<evidence type="ECO:0000256" key="4">
    <source>
        <dbReference type="ARBA" id="ARBA00022840"/>
    </source>
</evidence>